<dbReference type="InterPro" id="IPR019557">
    <property type="entry name" value="AminoTfrase-like_pln_mobile"/>
</dbReference>
<dbReference type="EMBL" id="JASCZI010002073">
    <property type="protein sequence ID" value="MED6115806.1"/>
    <property type="molecule type" value="Genomic_DNA"/>
</dbReference>
<reference evidence="2 3" key="1">
    <citation type="journal article" date="2023" name="Plants (Basel)">
        <title>Bridging the Gap: Combining Genomics and Transcriptomics Approaches to Understand Stylosanthes scabra, an Orphan Legume from the Brazilian Caatinga.</title>
        <authorList>
            <person name="Ferreira-Neto J.R.C."/>
            <person name="da Silva M.D."/>
            <person name="Binneck E."/>
            <person name="de Melo N.F."/>
            <person name="da Silva R.H."/>
            <person name="de Melo A.L.T.M."/>
            <person name="Pandolfi V."/>
            <person name="Bustamante F.O."/>
            <person name="Brasileiro-Vidal A.C."/>
            <person name="Benko-Iseppon A.M."/>
        </authorList>
    </citation>
    <scope>NUCLEOTIDE SEQUENCE [LARGE SCALE GENOMIC DNA]</scope>
    <source>
        <tissue evidence="2">Leaves</tissue>
    </source>
</reference>
<sequence>VVEEREWHRCRDPLEWVDLGINNGEWRWKFYPVIILLNICRFKNPRTLTPRGLVPNMPPPNCLVLYIREAGFGGPLEMRAFDYDMPLVSALVERWRPKTHSFHLPWGCARSRCRY</sequence>
<feature type="domain" description="Aminotransferase-like plant mobile" evidence="1">
    <location>
        <begin position="77"/>
        <end position="109"/>
    </location>
</feature>
<dbReference type="Pfam" id="PF10536">
    <property type="entry name" value="PMD"/>
    <property type="match status" value="1"/>
</dbReference>
<proteinExistence type="predicted"/>
<accession>A0ABU6QWE7</accession>
<name>A0ABU6QWE7_9FABA</name>
<evidence type="ECO:0000313" key="2">
    <source>
        <dbReference type="EMBL" id="MED6115806.1"/>
    </source>
</evidence>
<feature type="non-terminal residue" evidence="2">
    <location>
        <position position="1"/>
    </location>
</feature>
<organism evidence="2 3">
    <name type="scientific">Stylosanthes scabra</name>
    <dbReference type="NCBI Taxonomy" id="79078"/>
    <lineage>
        <taxon>Eukaryota</taxon>
        <taxon>Viridiplantae</taxon>
        <taxon>Streptophyta</taxon>
        <taxon>Embryophyta</taxon>
        <taxon>Tracheophyta</taxon>
        <taxon>Spermatophyta</taxon>
        <taxon>Magnoliopsida</taxon>
        <taxon>eudicotyledons</taxon>
        <taxon>Gunneridae</taxon>
        <taxon>Pentapetalae</taxon>
        <taxon>rosids</taxon>
        <taxon>fabids</taxon>
        <taxon>Fabales</taxon>
        <taxon>Fabaceae</taxon>
        <taxon>Papilionoideae</taxon>
        <taxon>50 kb inversion clade</taxon>
        <taxon>dalbergioids sensu lato</taxon>
        <taxon>Dalbergieae</taxon>
        <taxon>Pterocarpus clade</taxon>
        <taxon>Stylosanthes</taxon>
    </lineage>
</organism>
<comment type="caution">
    <text evidence="2">The sequence shown here is derived from an EMBL/GenBank/DDBJ whole genome shotgun (WGS) entry which is preliminary data.</text>
</comment>
<dbReference type="InterPro" id="IPR044824">
    <property type="entry name" value="MAIN-like"/>
</dbReference>
<dbReference type="Proteomes" id="UP001341840">
    <property type="component" value="Unassembled WGS sequence"/>
</dbReference>
<gene>
    <name evidence="2" type="ORF">PIB30_094296</name>
</gene>
<dbReference type="PANTHER" id="PTHR46033">
    <property type="entry name" value="PROTEIN MAIN-LIKE 2"/>
    <property type="match status" value="1"/>
</dbReference>
<evidence type="ECO:0000259" key="1">
    <source>
        <dbReference type="Pfam" id="PF10536"/>
    </source>
</evidence>
<keyword evidence="3" id="KW-1185">Reference proteome</keyword>
<protein>
    <recommendedName>
        <fullName evidence="1">Aminotransferase-like plant mobile domain-containing protein</fullName>
    </recommendedName>
</protein>
<dbReference type="PANTHER" id="PTHR46033:SF8">
    <property type="entry name" value="PROTEIN MAINTENANCE OF MERISTEMS-LIKE"/>
    <property type="match status" value="1"/>
</dbReference>
<evidence type="ECO:0000313" key="3">
    <source>
        <dbReference type="Proteomes" id="UP001341840"/>
    </source>
</evidence>